<sequence length="98" mass="10443">MTNSGESDKACQHHFSKRTQGAVACSKSSNQTIACCLEPPHISAEGCRLAQTFGRDGEPKIRQRKDSSSWMQGVFAGLPKGIPGIGEEIDGAVQQAPQ</sequence>
<gene>
    <name evidence="1" type="ORF">A7K98_13410</name>
    <name evidence="2" type="ORF">A7K99_13395</name>
</gene>
<dbReference type="EMBL" id="CP015579">
    <property type="protein sequence ID" value="ARU94669.1"/>
    <property type="molecule type" value="Genomic_DNA"/>
</dbReference>
<proteinExistence type="predicted"/>
<dbReference type="Proteomes" id="UP000195814">
    <property type="component" value="Chromosome"/>
</dbReference>
<protein>
    <submittedName>
        <fullName evidence="1">Uncharacterized protein</fullName>
    </submittedName>
</protein>
<dbReference type="KEGG" id="tci:A7K98_13410"/>
<organism evidence="1 4">
    <name type="scientific">Tatumella citrea</name>
    <name type="common">Pantoea citrea</name>
    <dbReference type="NCBI Taxonomy" id="53336"/>
    <lineage>
        <taxon>Bacteria</taxon>
        <taxon>Pseudomonadati</taxon>
        <taxon>Pseudomonadota</taxon>
        <taxon>Gammaproteobacteria</taxon>
        <taxon>Enterobacterales</taxon>
        <taxon>Erwiniaceae</taxon>
        <taxon>Tatumella</taxon>
    </lineage>
</organism>
<evidence type="ECO:0000313" key="1">
    <source>
        <dbReference type="EMBL" id="ARU94669.1"/>
    </source>
</evidence>
<name>A0A1Y0LKV7_TATCI</name>
<evidence type="ECO:0000313" key="3">
    <source>
        <dbReference type="Proteomes" id="UP000195729"/>
    </source>
</evidence>
<evidence type="ECO:0000313" key="4">
    <source>
        <dbReference type="Proteomes" id="UP000195814"/>
    </source>
</evidence>
<dbReference type="EMBL" id="CP015581">
    <property type="protein sequence ID" value="ARU98706.1"/>
    <property type="molecule type" value="Genomic_DNA"/>
</dbReference>
<dbReference type="AlphaFoldDB" id="A0A1Y0LKV7"/>
<accession>A0A1Y0LKV7</accession>
<reference evidence="3 4" key="1">
    <citation type="submission" date="2016-05" db="EMBL/GenBank/DDBJ databases">
        <title>Complete genome sequence of two 2,5-diketo-D-glunonic acid producing strain Tatumella citrea.</title>
        <authorList>
            <person name="Duan C."/>
            <person name="Yang J."/>
            <person name="Yang S."/>
        </authorList>
    </citation>
    <scope>NUCLEOTIDE SEQUENCE [LARGE SCALE GENOMIC DNA]</scope>
    <source>
        <strain evidence="2 3">ATCC 39140</strain>
        <strain evidence="1 4">DSM 13699</strain>
    </source>
</reference>
<dbReference type="Proteomes" id="UP000195729">
    <property type="component" value="Chromosome"/>
</dbReference>
<keyword evidence="3" id="KW-1185">Reference proteome</keyword>
<evidence type="ECO:0000313" key="2">
    <source>
        <dbReference type="EMBL" id="ARU98706.1"/>
    </source>
</evidence>